<reference evidence="3 4" key="1">
    <citation type="submission" date="2024-06" db="EMBL/GenBank/DDBJ databases">
        <title>The Natural Products Discovery Center: Release of the First 8490 Sequenced Strains for Exploring Actinobacteria Biosynthetic Diversity.</title>
        <authorList>
            <person name="Kalkreuter E."/>
            <person name="Kautsar S.A."/>
            <person name="Yang D."/>
            <person name="Bader C.D."/>
            <person name="Teijaro C.N."/>
            <person name="Fluegel L."/>
            <person name="Davis C.M."/>
            <person name="Simpson J.R."/>
            <person name="Lauterbach L."/>
            <person name="Steele A.D."/>
            <person name="Gui C."/>
            <person name="Meng S."/>
            <person name="Li G."/>
            <person name="Viehrig K."/>
            <person name="Ye F."/>
            <person name="Su P."/>
            <person name="Kiefer A.F."/>
            <person name="Nichols A."/>
            <person name="Cepeda A.J."/>
            <person name="Yan W."/>
            <person name="Fan B."/>
            <person name="Jiang Y."/>
            <person name="Adhikari A."/>
            <person name="Zheng C.-J."/>
            <person name="Schuster L."/>
            <person name="Cowan T.M."/>
            <person name="Smanski M.J."/>
            <person name="Chevrette M.G."/>
            <person name="De Carvalho L.P.S."/>
            <person name="Shen B."/>
        </authorList>
    </citation>
    <scope>NUCLEOTIDE SEQUENCE [LARGE SCALE GENOMIC DNA]</scope>
    <source>
        <strain evidence="3 4">NPDC050403</strain>
    </source>
</reference>
<name>A0ABV3G291_9NOCA</name>
<evidence type="ECO:0000256" key="1">
    <source>
        <dbReference type="SAM" id="MobiDB-lite"/>
    </source>
</evidence>
<organism evidence="3 4">
    <name type="scientific">Nocardia aurea</name>
    <dbReference type="NCBI Taxonomy" id="2144174"/>
    <lineage>
        <taxon>Bacteria</taxon>
        <taxon>Bacillati</taxon>
        <taxon>Actinomycetota</taxon>
        <taxon>Actinomycetes</taxon>
        <taxon>Mycobacteriales</taxon>
        <taxon>Nocardiaceae</taxon>
        <taxon>Nocardia</taxon>
    </lineage>
</organism>
<evidence type="ECO:0000313" key="4">
    <source>
        <dbReference type="Proteomes" id="UP001551695"/>
    </source>
</evidence>
<comment type="caution">
    <text evidence="3">The sequence shown here is derived from an EMBL/GenBank/DDBJ whole genome shotgun (WGS) entry which is preliminary data.</text>
</comment>
<dbReference type="RefSeq" id="WP_357788061.1">
    <property type="nucleotide sequence ID" value="NZ_JBFAKC010000016.1"/>
</dbReference>
<gene>
    <name evidence="3" type="ORF">AB0I48_28840</name>
</gene>
<proteinExistence type="predicted"/>
<feature type="region of interest" description="Disordered" evidence="1">
    <location>
        <begin position="217"/>
        <end position="258"/>
    </location>
</feature>
<keyword evidence="4" id="KW-1185">Reference proteome</keyword>
<accession>A0ABV3G291</accession>
<feature type="domain" description="eCIS core" evidence="2">
    <location>
        <begin position="84"/>
        <end position="156"/>
    </location>
</feature>
<sequence>MVNEEFDTWGLRLDRLARRMLAAHGREPSWAPALRTLLDHVDRLSISADGRFDRIESDTGTVDFTATARPRPATAHEPAPGRAVPDDVRVRYQRVTGLDAPAARVHDGPHADAVARSHHADAVTVGQDVYFRKDRYAPRTSDGFGLLAHELTHAAAAARPMPPARRDSETNRDAEEFVADEVERLAVRDGTPAPTTPAHRLPAVPVRAVAEQARRVPSVEPVHLPAPSAAPPSPVPAMAASVDRDPTPTPAPPLDLDSLRRSLFHELKRQLRSEFERGA</sequence>
<protein>
    <submittedName>
        <fullName evidence="3">DUF4157 domain-containing protein</fullName>
    </submittedName>
</protein>
<dbReference type="EMBL" id="JBFAKC010000016">
    <property type="protein sequence ID" value="MEV0711575.1"/>
    <property type="molecule type" value="Genomic_DNA"/>
</dbReference>
<evidence type="ECO:0000259" key="2">
    <source>
        <dbReference type="Pfam" id="PF13699"/>
    </source>
</evidence>
<evidence type="ECO:0000313" key="3">
    <source>
        <dbReference type="EMBL" id="MEV0711575.1"/>
    </source>
</evidence>
<dbReference type="InterPro" id="IPR025295">
    <property type="entry name" value="eCIS_core_dom"/>
</dbReference>
<dbReference type="Pfam" id="PF13699">
    <property type="entry name" value="eCIS_core"/>
    <property type="match status" value="1"/>
</dbReference>
<dbReference type="Proteomes" id="UP001551695">
    <property type="component" value="Unassembled WGS sequence"/>
</dbReference>